<evidence type="ECO:0000256" key="3">
    <source>
        <dbReference type="ARBA" id="ARBA00023134"/>
    </source>
</evidence>
<dbReference type="GO" id="GO:0005525">
    <property type="term" value="F:GTP binding"/>
    <property type="evidence" value="ECO:0007669"/>
    <property type="project" value="UniProtKB-KW"/>
</dbReference>
<evidence type="ECO:0000313" key="6">
    <source>
        <dbReference type="Proteomes" id="UP000507470"/>
    </source>
</evidence>
<feature type="domain" description="AIG1-type G" evidence="4">
    <location>
        <begin position="1"/>
        <end position="195"/>
    </location>
</feature>
<keyword evidence="6" id="KW-1185">Reference proteome</keyword>
<evidence type="ECO:0000259" key="4">
    <source>
        <dbReference type="PROSITE" id="PS51720"/>
    </source>
</evidence>
<dbReference type="InterPro" id="IPR027417">
    <property type="entry name" value="P-loop_NTPase"/>
</dbReference>
<evidence type="ECO:0000256" key="2">
    <source>
        <dbReference type="ARBA" id="ARBA00022741"/>
    </source>
</evidence>
<dbReference type="InterPro" id="IPR045058">
    <property type="entry name" value="GIMA/IAN/Toc"/>
</dbReference>
<organism evidence="5 6">
    <name type="scientific">Mytilus coruscus</name>
    <name type="common">Sea mussel</name>
    <dbReference type="NCBI Taxonomy" id="42192"/>
    <lineage>
        <taxon>Eukaryota</taxon>
        <taxon>Metazoa</taxon>
        <taxon>Spiralia</taxon>
        <taxon>Lophotrochozoa</taxon>
        <taxon>Mollusca</taxon>
        <taxon>Bivalvia</taxon>
        <taxon>Autobranchia</taxon>
        <taxon>Pteriomorphia</taxon>
        <taxon>Mytilida</taxon>
        <taxon>Mytiloidea</taxon>
        <taxon>Mytilidae</taxon>
        <taxon>Mytilinae</taxon>
        <taxon>Mytilus</taxon>
    </lineage>
</organism>
<keyword evidence="2" id="KW-0547">Nucleotide-binding</keyword>
<protein>
    <recommendedName>
        <fullName evidence="4">AIG1-type G domain-containing protein</fullName>
    </recommendedName>
</protein>
<comment type="similarity">
    <text evidence="1">Belongs to the TRAFAC class TrmE-Era-EngA-EngB-Septin-like GTPase superfamily. AIG1/Toc34/Toc159-like paraseptin GTPase family. IAN subfamily.</text>
</comment>
<dbReference type="PANTHER" id="PTHR10903">
    <property type="entry name" value="GTPASE, IMAP FAMILY MEMBER-RELATED"/>
    <property type="match status" value="1"/>
</dbReference>
<dbReference type="EMBL" id="CACVKT020008909">
    <property type="protein sequence ID" value="CAC5418324.1"/>
    <property type="molecule type" value="Genomic_DNA"/>
</dbReference>
<gene>
    <name evidence="5" type="ORF">MCOR_50770</name>
</gene>
<evidence type="ECO:0000313" key="5">
    <source>
        <dbReference type="EMBL" id="CAC5418324.1"/>
    </source>
</evidence>
<accession>A0A6J8ECE0</accession>
<dbReference type="SUPFAM" id="SSF52540">
    <property type="entry name" value="P-loop containing nucleoside triphosphate hydrolases"/>
    <property type="match status" value="1"/>
</dbReference>
<evidence type="ECO:0000256" key="1">
    <source>
        <dbReference type="ARBA" id="ARBA00008535"/>
    </source>
</evidence>
<keyword evidence="3" id="KW-0342">GTP-binding</keyword>
<dbReference type="OrthoDB" id="10061751at2759"/>
<proteinExistence type="inferred from homology"/>
<dbReference type="Proteomes" id="UP000507470">
    <property type="component" value="Unassembled WGS sequence"/>
</dbReference>
<dbReference type="InterPro" id="IPR006703">
    <property type="entry name" value="G_AIG1"/>
</dbReference>
<dbReference type="Pfam" id="PF04548">
    <property type="entry name" value="AIG1"/>
    <property type="match status" value="1"/>
</dbReference>
<dbReference type="AlphaFoldDB" id="A0A6J8ECE0"/>
<dbReference type="PANTHER" id="PTHR10903:SF184">
    <property type="entry name" value="GTP-BINDING PROTEIN A"/>
    <property type="match status" value="1"/>
</dbReference>
<dbReference type="PROSITE" id="PS51720">
    <property type="entry name" value="G_AIG1"/>
    <property type="match status" value="1"/>
</dbReference>
<dbReference type="Gene3D" id="3.40.50.300">
    <property type="entry name" value="P-loop containing nucleotide triphosphate hydrolases"/>
    <property type="match status" value="1"/>
</dbReference>
<sequence length="281" mass="31104">MIGKTGVGKSATCNTMTGTSSFNSACAGKSVTKKGKLGKMKWQGKCFKIVDTPGLFDNVMSEKDLKIEIIKCLTLILPGPHIIMYVIRVGRFTKEDIETTDKCLKILDENPYKFMIIVMTGKDDLDFDGKTPEQYLESVTPEFNTFAEKCGRRIIFVDNRRKENKEEWKKIYTVIEKLLADNRPYYTSKLLEKLDVAFGELIAKYLKKEENITREEVVAFLEKDVQNEGGSLKYLAGHVVVGALIGGVISAFIALSIPAVAVGTVGGVTVGVAKHKLCTIS</sequence>
<reference evidence="5 6" key="1">
    <citation type="submission" date="2020-06" db="EMBL/GenBank/DDBJ databases">
        <authorList>
            <person name="Li R."/>
            <person name="Bekaert M."/>
        </authorList>
    </citation>
    <scope>NUCLEOTIDE SEQUENCE [LARGE SCALE GENOMIC DNA]</scope>
    <source>
        <strain evidence="6">wild</strain>
    </source>
</reference>
<dbReference type="FunFam" id="3.40.50.300:FF:000366">
    <property type="entry name" value="GTPase, IMAP family member 2"/>
    <property type="match status" value="1"/>
</dbReference>
<name>A0A6J8ECE0_MYTCO</name>